<dbReference type="Proteomes" id="UP000800040">
    <property type="component" value="Unassembled WGS sequence"/>
</dbReference>
<reference evidence="1" key="1">
    <citation type="submission" date="2020-01" db="EMBL/GenBank/DDBJ databases">
        <authorList>
            <consortium name="DOE Joint Genome Institute"/>
            <person name="Haridas S."/>
            <person name="Albert R."/>
            <person name="Binder M."/>
            <person name="Bloem J."/>
            <person name="Labutti K."/>
            <person name="Salamov A."/>
            <person name="Andreopoulos B."/>
            <person name="Baker S.E."/>
            <person name="Barry K."/>
            <person name="Bills G."/>
            <person name="Bluhm B.H."/>
            <person name="Cannon C."/>
            <person name="Castanera R."/>
            <person name="Culley D.E."/>
            <person name="Daum C."/>
            <person name="Ezra D."/>
            <person name="Gonzalez J.B."/>
            <person name="Henrissat B."/>
            <person name="Kuo A."/>
            <person name="Liang C."/>
            <person name="Lipzen A."/>
            <person name="Lutzoni F."/>
            <person name="Magnuson J."/>
            <person name="Mondo S."/>
            <person name="Nolan M."/>
            <person name="Ohm R."/>
            <person name="Pangilinan J."/>
            <person name="Park H.-J."/>
            <person name="Ramirez L."/>
            <person name="Alfaro M."/>
            <person name="Sun H."/>
            <person name="Tritt A."/>
            <person name="Yoshinaga Y."/>
            <person name="Zwiers L.-H."/>
            <person name="Turgeon B.G."/>
            <person name="Goodwin S.B."/>
            <person name="Spatafora J.W."/>
            <person name="Crous P.W."/>
            <person name="Grigoriev I.V."/>
        </authorList>
    </citation>
    <scope>NUCLEOTIDE SEQUENCE</scope>
    <source>
        <strain evidence="1">P77</strain>
    </source>
</reference>
<dbReference type="Gene3D" id="3.30.530.20">
    <property type="match status" value="1"/>
</dbReference>
<gene>
    <name evidence="1" type="ORF">BDW02DRAFT_645665</name>
</gene>
<accession>A0A6A5KTP7</accession>
<evidence type="ECO:0000313" key="2">
    <source>
        <dbReference type="Proteomes" id="UP000800040"/>
    </source>
</evidence>
<dbReference type="AlphaFoldDB" id="A0A6A5KTP7"/>
<dbReference type="Pfam" id="PF10604">
    <property type="entry name" value="Polyketide_cyc2"/>
    <property type="match status" value="1"/>
</dbReference>
<dbReference type="OrthoDB" id="509124at2759"/>
<sequence length="151" mass="16711">MPTIQSSIDIAAPPAVVREKFLDFATLPTYHTTFFHSITPLGPLIPPKKIRVEFSATGQKMDAVINENTPEAFTWTGSIPLLFTGTHTFEFSPMENGTRTRFIQREVFGGLFGFLMGGRDWVGFVGKTVRGWEGFNSDFRGWCEGQGGSGL</sequence>
<protein>
    <recommendedName>
        <fullName evidence="3">Polyketide cyclase/dehydrase</fullName>
    </recommendedName>
</protein>
<evidence type="ECO:0008006" key="3">
    <source>
        <dbReference type="Google" id="ProtNLM"/>
    </source>
</evidence>
<dbReference type="EMBL" id="ML975266">
    <property type="protein sequence ID" value="KAF1837013.1"/>
    <property type="molecule type" value="Genomic_DNA"/>
</dbReference>
<dbReference type="CDD" id="cd07822">
    <property type="entry name" value="SRPBCC_4"/>
    <property type="match status" value="1"/>
</dbReference>
<name>A0A6A5KTP7_9PLEO</name>
<organism evidence="1 2">
    <name type="scientific">Decorospora gaudefroyi</name>
    <dbReference type="NCBI Taxonomy" id="184978"/>
    <lineage>
        <taxon>Eukaryota</taxon>
        <taxon>Fungi</taxon>
        <taxon>Dikarya</taxon>
        <taxon>Ascomycota</taxon>
        <taxon>Pezizomycotina</taxon>
        <taxon>Dothideomycetes</taxon>
        <taxon>Pleosporomycetidae</taxon>
        <taxon>Pleosporales</taxon>
        <taxon>Pleosporineae</taxon>
        <taxon>Pleosporaceae</taxon>
        <taxon>Decorospora</taxon>
    </lineage>
</organism>
<evidence type="ECO:0000313" key="1">
    <source>
        <dbReference type="EMBL" id="KAF1837013.1"/>
    </source>
</evidence>
<dbReference type="InterPro" id="IPR023393">
    <property type="entry name" value="START-like_dom_sf"/>
</dbReference>
<dbReference type="PANTHER" id="PTHR36166:SF1">
    <property type="entry name" value="SRPBCC DOMAIN-CONTAINING PROTEIN"/>
    <property type="match status" value="1"/>
</dbReference>
<dbReference type="PANTHER" id="PTHR36166">
    <property type="entry name" value="CHROMOSOME 9, WHOLE GENOME SHOTGUN SEQUENCE"/>
    <property type="match status" value="1"/>
</dbReference>
<dbReference type="InterPro" id="IPR019587">
    <property type="entry name" value="Polyketide_cyclase/dehydratase"/>
</dbReference>
<dbReference type="SUPFAM" id="SSF55961">
    <property type="entry name" value="Bet v1-like"/>
    <property type="match status" value="1"/>
</dbReference>
<keyword evidence="2" id="KW-1185">Reference proteome</keyword>
<proteinExistence type="predicted"/>